<dbReference type="SUPFAM" id="SSF144206">
    <property type="entry name" value="NOB1 zinc finger-like"/>
    <property type="match status" value="1"/>
</dbReference>
<dbReference type="VEuPathDB" id="FungiDB:ATEG_00014"/>
<dbReference type="InterPro" id="IPR036283">
    <property type="entry name" value="NOB1_Zf-like_sf"/>
</dbReference>
<evidence type="ECO:0000256" key="3">
    <source>
        <dbReference type="ARBA" id="ARBA00023054"/>
    </source>
</evidence>
<dbReference type="Proteomes" id="UP000452235">
    <property type="component" value="Unassembled WGS sequence"/>
</dbReference>
<comment type="caution">
    <text evidence="4">The sequence shown here is derived from an EMBL/GenBank/DDBJ whole genome shotgun (WGS) entry which is preliminary data.</text>
</comment>
<protein>
    <recommendedName>
        <fullName evidence="2">Autophagy-related protein 14</fullName>
    </recommendedName>
</protein>
<dbReference type="AlphaFoldDB" id="A0A5M3YNW9"/>
<keyword evidence="5" id="KW-1185">Reference proteome</keyword>
<organism evidence="4 5">
    <name type="scientific">Aspergillus terreus</name>
    <dbReference type="NCBI Taxonomy" id="33178"/>
    <lineage>
        <taxon>Eukaryota</taxon>
        <taxon>Fungi</taxon>
        <taxon>Dikarya</taxon>
        <taxon>Ascomycota</taxon>
        <taxon>Pezizomycotina</taxon>
        <taxon>Eurotiomycetes</taxon>
        <taxon>Eurotiomycetidae</taxon>
        <taxon>Eurotiales</taxon>
        <taxon>Aspergillaceae</taxon>
        <taxon>Aspergillus</taxon>
        <taxon>Aspergillus subgen. Circumdati</taxon>
    </lineage>
</organism>
<keyword evidence="3" id="KW-0175">Coiled coil</keyword>
<sequence>MSCHICCQTPSSRTRYFCPTCARNRLYHLRVQHATVLLEKEAIGRQVEDATVSKNLAGLSPNKITRDRSNSRGIDSNILTIQSITNEKAKSSGRITLISNEIERLRSELKKKQLEVSQRRLTLAQRHSDAESATYQIADREETTLAGIQNTTKRTDHLWHSLHSKTAEDRIFLCREAANIYGLRQKTKKKDGELKEIHIIGGVPIIDLRDMNGKSRRNSTAYKY</sequence>
<dbReference type="InterPro" id="IPR018791">
    <property type="entry name" value="UV_resistance/autophagy_Atg14"/>
</dbReference>
<comment type="similarity">
    <text evidence="1">Belongs to the ATG14 family.</text>
</comment>
<dbReference type="EMBL" id="BLJY01000003">
    <property type="protein sequence ID" value="GFF13962.1"/>
    <property type="molecule type" value="Genomic_DNA"/>
</dbReference>
<name>A0A5M3YNW9_ASPTE</name>
<gene>
    <name evidence="4" type="ORF">ATEIFO6365_0003001500</name>
</gene>
<dbReference type="OrthoDB" id="16772at2759"/>
<evidence type="ECO:0000313" key="5">
    <source>
        <dbReference type="Proteomes" id="UP000452235"/>
    </source>
</evidence>
<dbReference type="GO" id="GO:0032991">
    <property type="term" value="C:protein-containing complex"/>
    <property type="evidence" value="ECO:0007669"/>
    <property type="project" value="UniProtKB-ARBA"/>
</dbReference>
<dbReference type="Pfam" id="PF10186">
    <property type="entry name" value="ATG14"/>
    <property type="match status" value="1"/>
</dbReference>
<reference evidence="4 5" key="1">
    <citation type="submission" date="2020-01" db="EMBL/GenBank/DDBJ databases">
        <title>Aspergillus terreus IFO 6365 whole genome shotgun sequence.</title>
        <authorList>
            <person name="Kanamasa S."/>
            <person name="Takahashi H."/>
        </authorList>
    </citation>
    <scope>NUCLEOTIDE SEQUENCE [LARGE SCALE GENOMIC DNA]</scope>
    <source>
        <strain evidence="4 5">IFO 6365</strain>
    </source>
</reference>
<evidence type="ECO:0000256" key="2">
    <source>
        <dbReference type="ARBA" id="ARBA00013807"/>
    </source>
</evidence>
<proteinExistence type="inferred from homology"/>
<dbReference type="GO" id="GO:0005737">
    <property type="term" value="C:cytoplasm"/>
    <property type="evidence" value="ECO:0007669"/>
    <property type="project" value="UniProtKB-ARBA"/>
</dbReference>
<accession>A0A5M3YNW9</accession>
<evidence type="ECO:0000313" key="4">
    <source>
        <dbReference type="EMBL" id="GFF13962.1"/>
    </source>
</evidence>
<evidence type="ECO:0000256" key="1">
    <source>
        <dbReference type="ARBA" id="ARBA00009574"/>
    </source>
</evidence>